<dbReference type="SMART" id="SM00173">
    <property type="entry name" value="RAS"/>
    <property type="match status" value="1"/>
</dbReference>
<evidence type="ECO:0000256" key="2">
    <source>
        <dbReference type="ARBA" id="ARBA00011984"/>
    </source>
</evidence>
<dbReference type="PANTHER" id="PTHR45704">
    <property type="entry name" value="RAS-LIKE FAMILY MEMBER 11"/>
    <property type="match status" value="1"/>
</dbReference>
<reference evidence="5" key="1">
    <citation type="submission" date="2019-08" db="EMBL/GenBank/DDBJ databases">
        <title>The improved chromosome-level genome for the pearl oyster Pinctada fucata martensii using PacBio sequencing and Hi-C.</title>
        <authorList>
            <person name="Zheng Z."/>
        </authorList>
    </citation>
    <scope>NUCLEOTIDE SEQUENCE</scope>
    <source>
        <strain evidence="5">ZZ-2019</strain>
        <tissue evidence="5">Adductor muscle</tissue>
    </source>
</reference>
<dbReference type="AlphaFoldDB" id="A0AA88Y643"/>
<evidence type="ECO:0000256" key="3">
    <source>
        <dbReference type="ARBA" id="ARBA00022801"/>
    </source>
</evidence>
<dbReference type="PROSITE" id="PS51421">
    <property type="entry name" value="RAS"/>
    <property type="match status" value="1"/>
</dbReference>
<comment type="similarity">
    <text evidence="1">Belongs to the small GTPase superfamily. Ras family.</text>
</comment>
<keyword evidence="3" id="KW-0378">Hydrolase</keyword>
<dbReference type="GO" id="GO:0005525">
    <property type="term" value="F:GTP binding"/>
    <property type="evidence" value="ECO:0007669"/>
    <property type="project" value="InterPro"/>
</dbReference>
<dbReference type="InterPro" id="IPR051065">
    <property type="entry name" value="Ras-related_GTPase"/>
</dbReference>
<proteinExistence type="inferred from homology"/>
<dbReference type="Gene3D" id="3.40.50.300">
    <property type="entry name" value="P-loop containing nucleotide triphosphate hydrolases"/>
    <property type="match status" value="1"/>
</dbReference>
<dbReference type="EMBL" id="VSWD01000007">
    <property type="protein sequence ID" value="KAK3098456.1"/>
    <property type="molecule type" value="Genomic_DNA"/>
</dbReference>
<comment type="caution">
    <text evidence="5">The sequence shown here is derived from an EMBL/GenBank/DDBJ whole genome shotgun (WGS) entry which is preliminary data.</text>
</comment>
<dbReference type="PRINTS" id="PR00449">
    <property type="entry name" value="RASTRNSFRMNG"/>
</dbReference>
<organism evidence="5 6">
    <name type="scientific">Pinctada imbricata</name>
    <name type="common">Atlantic pearl-oyster</name>
    <name type="synonym">Pinctada martensii</name>
    <dbReference type="NCBI Taxonomy" id="66713"/>
    <lineage>
        <taxon>Eukaryota</taxon>
        <taxon>Metazoa</taxon>
        <taxon>Spiralia</taxon>
        <taxon>Lophotrochozoa</taxon>
        <taxon>Mollusca</taxon>
        <taxon>Bivalvia</taxon>
        <taxon>Autobranchia</taxon>
        <taxon>Pteriomorphia</taxon>
        <taxon>Pterioida</taxon>
        <taxon>Pterioidea</taxon>
        <taxon>Pteriidae</taxon>
        <taxon>Pinctada</taxon>
    </lineage>
</organism>
<protein>
    <recommendedName>
        <fullName evidence="2">small monomeric GTPase</fullName>
        <ecNumber evidence="2">3.6.5.2</ecNumber>
    </recommendedName>
</protein>
<evidence type="ECO:0000313" key="6">
    <source>
        <dbReference type="Proteomes" id="UP001186944"/>
    </source>
</evidence>
<dbReference type="GO" id="GO:0003925">
    <property type="term" value="F:G protein activity"/>
    <property type="evidence" value="ECO:0007669"/>
    <property type="project" value="UniProtKB-EC"/>
</dbReference>
<dbReference type="SUPFAM" id="SSF52540">
    <property type="entry name" value="P-loop containing nucleoside triphosphate hydrolases"/>
    <property type="match status" value="1"/>
</dbReference>
<evidence type="ECO:0000256" key="4">
    <source>
        <dbReference type="ARBA" id="ARBA00048098"/>
    </source>
</evidence>
<gene>
    <name evidence="5" type="ORF">FSP39_019613</name>
</gene>
<dbReference type="InterPro" id="IPR001806">
    <property type="entry name" value="Small_GTPase"/>
</dbReference>
<comment type="catalytic activity">
    <reaction evidence="4">
        <text>GTP + H2O = GDP + phosphate + H(+)</text>
        <dbReference type="Rhea" id="RHEA:19669"/>
        <dbReference type="ChEBI" id="CHEBI:15377"/>
        <dbReference type="ChEBI" id="CHEBI:15378"/>
        <dbReference type="ChEBI" id="CHEBI:37565"/>
        <dbReference type="ChEBI" id="CHEBI:43474"/>
        <dbReference type="ChEBI" id="CHEBI:58189"/>
        <dbReference type="EC" id="3.6.5.2"/>
    </reaction>
</comment>
<accession>A0AA88Y643</accession>
<dbReference type="Proteomes" id="UP001186944">
    <property type="component" value="Unassembled WGS sequence"/>
</dbReference>
<dbReference type="InterPro" id="IPR027417">
    <property type="entry name" value="P-loop_NTPase"/>
</dbReference>
<dbReference type="EC" id="3.6.5.2" evidence="2"/>
<name>A0AA88Y643_PINIB</name>
<dbReference type="PROSITE" id="PS51419">
    <property type="entry name" value="RAB"/>
    <property type="match status" value="1"/>
</dbReference>
<dbReference type="SMART" id="SM00175">
    <property type="entry name" value="RAB"/>
    <property type="match status" value="1"/>
</dbReference>
<dbReference type="Pfam" id="PF00071">
    <property type="entry name" value="Ras"/>
    <property type="match status" value="1"/>
</dbReference>
<evidence type="ECO:0000256" key="1">
    <source>
        <dbReference type="ARBA" id="ARBA00008344"/>
    </source>
</evidence>
<sequence length="208" mass="23232">MSQKKFSGAKVALLGAPGVGKTAFAVRYITKRYIGDYDSNKEMLYTYKPREELTLEIMDTASLVSSEETEKHYRWGDGFVLMYSITDRQSFLDASAMKDSLLRVKGQDVPIIVVANKADLASVRLVSEEEGSSLAEQLDCPKYEISVADGYQAVSECMQELLIQLKKDFVKSNTSAAMASMDKSKSSKLFNFKKGFKKRISRSHSDTV</sequence>
<evidence type="ECO:0000313" key="5">
    <source>
        <dbReference type="EMBL" id="KAK3098456.1"/>
    </source>
</evidence>
<keyword evidence="6" id="KW-1185">Reference proteome</keyword>